<dbReference type="Pfam" id="PF13487">
    <property type="entry name" value="HD_5"/>
    <property type="match status" value="1"/>
</dbReference>
<proteinExistence type="predicted"/>
<dbReference type="PANTHER" id="PTHR43155:SF2">
    <property type="entry name" value="CYCLIC DI-GMP PHOSPHODIESTERASE PA4108"/>
    <property type="match status" value="1"/>
</dbReference>
<dbReference type="SUPFAM" id="SSF109604">
    <property type="entry name" value="HD-domain/PDEase-like"/>
    <property type="match status" value="1"/>
</dbReference>
<dbReference type="Gene3D" id="3.30.450.40">
    <property type="match status" value="1"/>
</dbReference>
<sequence>MKNPNPFLKKIISRKNTAKILNDMSARLNIRILITDAGDNIIADIGRDGEFGNSSNSMVIYPINAGGDEQIGFVKGNEGCSLVASIIDCVAEIESDKRDLTSELLSKYREINLFYDFAENINIRKDFNDMAMLTSTQISELLNADSILIILKNENTGLLEVVFKFGADAAKYAPLKPEDAIIPERVILSGRAEIVNDLSTDVELARILPRRTGSVLCAPLRIQNRVTGAIYLIKENPIAYTSENLKLLMVFSSQVAAFIENGKLLQNLQETFISTVYTLAETIEMRDNYTGDHTRRVMDYSLAIGGNLGISGEELETLKLSSILHDIGKIGISDSVLLKPGKLTDEEFEIIKSHTLLGEKILKNIKQLNHIIPGVKYHHERYDGKGYPEGLGGGDIDLMAKIIAVADTFDAMTTDRPYRKGLSYDAAFSELKKCSGTQFDPAIVDAFIEAFPDIKEK</sequence>
<dbReference type="InterPro" id="IPR003607">
    <property type="entry name" value="HD/PDEase_dom"/>
</dbReference>
<feature type="domain" description="HD" evidence="1">
    <location>
        <begin position="290"/>
        <end position="412"/>
    </location>
</feature>
<dbReference type="EMBL" id="SGBB01000012">
    <property type="protein sequence ID" value="RZD18198.1"/>
    <property type="molecule type" value="Genomic_DNA"/>
</dbReference>
<organism evidence="3 4">
    <name type="scientific">Candidatus Acididesulfobacter diazotrophicus</name>
    <dbReference type="NCBI Taxonomy" id="2597226"/>
    <lineage>
        <taxon>Bacteria</taxon>
        <taxon>Deltaproteobacteria</taxon>
        <taxon>Candidatus Acidulodesulfobacterales</taxon>
        <taxon>Candidatus Acididesulfobacter</taxon>
    </lineage>
</organism>
<dbReference type="InterPro" id="IPR029016">
    <property type="entry name" value="GAF-like_dom_sf"/>
</dbReference>
<feature type="domain" description="HD-GYP" evidence="2">
    <location>
        <begin position="268"/>
        <end position="457"/>
    </location>
</feature>
<evidence type="ECO:0000259" key="2">
    <source>
        <dbReference type="PROSITE" id="PS51832"/>
    </source>
</evidence>
<dbReference type="InterPro" id="IPR037522">
    <property type="entry name" value="HD_GYP_dom"/>
</dbReference>
<protein>
    <submittedName>
        <fullName evidence="3">HD domain-containing protein</fullName>
    </submittedName>
</protein>
<evidence type="ECO:0000313" key="3">
    <source>
        <dbReference type="EMBL" id="RZD18198.1"/>
    </source>
</evidence>
<dbReference type="Proteomes" id="UP000319296">
    <property type="component" value="Unassembled WGS sequence"/>
</dbReference>
<dbReference type="InterPro" id="IPR003018">
    <property type="entry name" value="GAF"/>
</dbReference>
<dbReference type="Pfam" id="PF01590">
    <property type="entry name" value="GAF"/>
    <property type="match status" value="1"/>
</dbReference>
<name>A0A519BLP5_9DELT</name>
<accession>A0A519BLP5</accession>
<comment type="caution">
    <text evidence="3">The sequence shown here is derived from an EMBL/GenBank/DDBJ whole genome shotgun (WGS) entry which is preliminary data.</text>
</comment>
<reference evidence="3 4" key="1">
    <citation type="journal article" date="2019" name="ISME J.">
        <title>Insights into ecological role of a new deltaproteobacterial order Candidatus Acidulodesulfobacterales by metagenomics and metatranscriptomics.</title>
        <authorList>
            <person name="Tan S."/>
            <person name="Liu J."/>
            <person name="Fang Y."/>
            <person name="Hedlund B.P."/>
            <person name="Lian Z.H."/>
            <person name="Huang L.Y."/>
            <person name="Li J.T."/>
            <person name="Huang L.N."/>
            <person name="Li W.J."/>
            <person name="Jiang H.C."/>
            <person name="Dong H.L."/>
            <person name="Shu W.S."/>
        </authorList>
    </citation>
    <scope>NUCLEOTIDE SEQUENCE [LARGE SCALE GENOMIC DNA]</scope>
    <source>
        <strain evidence="3">AP1</strain>
    </source>
</reference>
<dbReference type="InterPro" id="IPR006674">
    <property type="entry name" value="HD_domain"/>
</dbReference>
<dbReference type="SMART" id="SM00065">
    <property type="entry name" value="GAF"/>
    <property type="match status" value="1"/>
</dbReference>
<dbReference type="PROSITE" id="PS51832">
    <property type="entry name" value="HD_GYP"/>
    <property type="match status" value="1"/>
</dbReference>
<dbReference type="PROSITE" id="PS51831">
    <property type="entry name" value="HD"/>
    <property type="match status" value="1"/>
</dbReference>
<evidence type="ECO:0000259" key="1">
    <source>
        <dbReference type="PROSITE" id="PS51831"/>
    </source>
</evidence>
<dbReference type="CDD" id="cd00077">
    <property type="entry name" value="HDc"/>
    <property type="match status" value="1"/>
</dbReference>
<dbReference type="PANTHER" id="PTHR43155">
    <property type="entry name" value="CYCLIC DI-GMP PHOSPHODIESTERASE PA4108-RELATED"/>
    <property type="match status" value="1"/>
</dbReference>
<dbReference type="Gene3D" id="1.10.3210.10">
    <property type="entry name" value="Hypothetical protein af1432"/>
    <property type="match status" value="1"/>
</dbReference>
<evidence type="ECO:0000313" key="4">
    <source>
        <dbReference type="Proteomes" id="UP000319296"/>
    </source>
</evidence>
<gene>
    <name evidence="3" type="ORF">EVG15_06990</name>
</gene>
<dbReference type="AlphaFoldDB" id="A0A519BLP5"/>
<dbReference type="SMART" id="SM00471">
    <property type="entry name" value="HDc"/>
    <property type="match status" value="1"/>
</dbReference>
<dbReference type="SUPFAM" id="SSF55781">
    <property type="entry name" value="GAF domain-like"/>
    <property type="match status" value="1"/>
</dbReference>